<dbReference type="Pfam" id="PF13416">
    <property type="entry name" value="SBP_bac_8"/>
    <property type="match status" value="1"/>
</dbReference>
<keyword evidence="3" id="KW-1185">Reference proteome</keyword>
<dbReference type="EMBL" id="SZZH01000001">
    <property type="protein sequence ID" value="TKV62023.1"/>
    <property type="molecule type" value="Genomic_DNA"/>
</dbReference>
<dbReference type="SUPFAM" id="SSF53850">
    <property type="entry name" value="Periplasmic binding protein-like II"/>
    <property type="match status" value="1"/>
</dbReference>
<feature type="signal peptide" evidence="1">
    <location>
        <begin position="1"/>
        <end position="28"/>
    </location>
</feature>
<accession>A0A4U6QN36</accession>
<dbReference type="PANTHER" id="PTHR43649">
    <property type="entry name" value="ARABINOSE-BINDING PROTEIN-RELATED"/>
    <property type="match status" value="1"/>
</dbReference>
<dbReference type="InterPro" id="IPR006059">
    <property type="entry name" value="SBP"/>
</dbReference>
<dbReference type="Gene3D" id="3.40.190.10">
    <property type="entry name" value="Periplasmic binding protein-like II"/>
    <property type="match status" value="1"/>
</dbReference>
<dbReference type="OrthoDB" id="3226017at2"/>
<evidence type="ECO:0000313" key="3">
    <source>
        <dbReference type="Proteomes" id="UP000306985"/>
    </source>
</evidence>
<dbReference type="InterPro" id="IPR050490">
    <property type="entry name" value="Bact_solute-bd_prot1"/>
</dbReference>
<organism evidence="2 3">
    <name type="scientific">Nakamurella flava</name>
    <dbReference type="NCBI Taxonomy" id="2576308"/>
    <lineage>
        <taxon>Bacteria</taxon>
        <taxon>Bacillati</taxon>
        <taxon>Actinomycetota</taxon>
        <taxon>Actinomycetes</taxon>
        <taxon>Nakamurellales</taxon>
        <taxon>Nakamurellaceae</taxon>
        <taxon>Nakamurella</taxon>
    </lineage>
</organism>
<dbReference type="PANTHER" id="PTHR43649:SF32">
    <property type="entry name" value="SUGAR BINDING SECRETED PROTEIN"/>
    <property type="match status" value="1"/>
</dbReference>
<feature type="chain" id="PRO_5039062427" evidence="1">
    <location>
        <begin position="29"/>
        <end position="430"/>
    </location>
</feature>
<gene>
    <name evidence="2" type="ORF">FDO65_11025</name>
</gene>
<name>A0A4U6QN36_9ACTN</name>
<dbReference type="RefSeq" id="WP_137449328.1">
    <property type="nucleotide sequence ID" value="NZ_SZZH01000001.1"/>
</dbReference>
<reference evidence="2 3" key="1">
    <citation type="submission" date="2019-05" db="EMBL/GenBank/DDBJ databases">
        <title>Nakamurella sp. N5BH11, whole genome shotgun sequence.</title>
        <authorList>
            <person name="Tuo L."/>
        </authorList>
    </citation>
    <scope>NUCLEOTIDE SEQUENCE [LARGE SCALE GENOMIC DNA]</scope>
    <source>
        <strain evidence="2 3">N5BH11</strain>
    </source>
</reference>
<dbReference type="Proteomes" id="UP000306985">
    <property type="component" value="Unassembled WGS sequence"/>
</dbReference>
<protein>
    <submittedName>
        <fullName evidence="2">Extracellular solute-binding protein</fullName>
    </submittedName>
</protein>
<evidence type="ECO:0000313" key="2">
    <source>
        <dbReference type="EMBL" id="TKV62023.1"/>
    </source>
</evidence>
<dbReference type="AlphaFoldDB" id="A0A4U6QN36"/>
<comment type="caution">
    <text evidence="2">The sequence shown here is derived from an EMBL/GenBank/DDBJ whole genome shotgun (WGS) entry which is preliminary data.</text>
</comment>
<sequence>MKLTGKRTRLSAAIAAVTVAALSLTACAGGGQSASGTAAGGDSGTLSAWVWPGAMGEDVMSAATTQFASDKLEFNTIGDNFKQKLVTVFTGKSGVPSITGVKGEDMPYFRQQGELFTDLKTLGVDDILAQYPSWKLAEATTADGKLIGLPMDIGPTGLFYRTDVLAQAGLPTDPAEVAAQTSTWEDYFAFGEKLKAATGAFISVSIDDVFTKVMGQSTSGIVGPNGEFQGDSETVKKAWDLSVEAYQRGLVANLVDESPDWASAVSSGKIPTVIGAAWHAGDIKGAVPDTSGKWAVTTTPGGPANIGGSFLTIPAGTANTAEAIKVIRYLLDPKNQAITYTQVGNFPSNAQTLNEPQLKEGDAFFGGQVTAPVFEKAVESMPTKVTSPYESEASAPYTTELINVATQGKDPQQAWTDAVAASKQALAAAQ</sequence>
<proteinExistence type="predicted"/>
<dbReference type="PROSITE" id="PS51257">
    <property type="entry name" value="PROKAR_LIPOPROTEIN"/>
    <property type="match status" value="1"/>
</dbReference>
<evidence type="ECO:0000256" key="1">
    <source>
        <dbReference type="SAM" id="SignalP"/>
    </source>
</evidence>
<keyword evidence="1" id="KW-0732">Signal</keyword>